<accession>A0ABD0NKE9</accession>
<evidence type="ECO:0000313" key="3">
    <source>
        <dbReference type="Proteomes" id="UP001529510"/>
    </source>
</evidence>
<keyword evidence="3" id="KW-1185">Reference proteome</keyword>
<feature type="non-terminal residue" evidence="2">
    <location>
        <position position="1"/>
    </location>
</feature>
<dbReference type="EMBL" id="JAMKFB020000021">
    <property type="protein sequence ID" value="KAL0162172.1"/>
    <property type="molecule type" value="Genomic_DNA"/>
</dbReference>
<sequence>ASESPPLVERSKQYHEGISTGACSAETTDLNRLLHERLGSGAQWYVGQRPLGTILDISAHQCAGIKSHSFSSELLPTSPGRLSHPSEDRQRGSSIIHKQTGGTDIPSTLQDGSQSSHLGTTSYPLTEGSASSRIAESSSRYAFKRGSLARRVVSPPRCGEDHLGSFWEGRRRSFRLLGVNSLPSLFLTREETGTSGVR</sequence>
<comment type="caution">
    <text evidence="2">The sequence shown here is derived from an EMBL/GenBank/DDBJ whole genome shotgun (WGS) entry which is preliminary data.</text>
</comment>
<evidence type="ECO:0000313" key="2">
    <source>
        <dbReference type="EMBL" id="KAL0162172.1"/>
    </source>
</evidence>
<protein>
    <submittedName>
        <fullName evidence="2">Uncharacterized protein</fullName>
    </submittedName>
</protein>
<feature type="compositionally biased region" description="Polar residues" evidence="1">
    <location>
        <begin position="92"/>
        <end position="124"/>
    </location>
</feature>
<organism evidence="2 3">
    <name type="scientific">Cirrhinus mrigala</name>
    <name type="common">Mrigala</name>
    <dbReference type="NCBI Taxonomy" id="683832"/>
    <lineage>
        <taxon>Eukaryota</taxon>
        <taxon>Metazoa</taxon>
        <taxon>Chordata</taxon>
        <taxon>Craniata</taxon>
        <taxon>Vertebrata</taxon>
        <taxon>Euteleostomi</taxon>
        <taxon>Actinopterygii</taxon>
        <taxon>Neopterygii</taxon>
        <taxon>Teleostei</taxon>
        <taxon>Ostariophysi</taxon>
        <taxon>Cypriniformes</taxon>
        <taxon>Cyprinidae</taxon>
        <taxon>Labeoninae</taxon>
        <taxon>Labeonini</taxon>
        <taxon>Cirrhinus</taxon>
    </lineage>
</organism>
<gene>
    <name evidence="2" type="ORF">M9458_041568</name>
</gene>
<dbReference type="Proteomes" id="UP001529510">
    <property type="component" value="Unassembled WGS sequence"/>
</dbReference>
<proteinExistence type="predicted"/>
<feature type="region of interest" description="Disordered" evidence="1">
    <location>
        <begin position="74"/>
        <end position="131"/>
    </location>
</feature>
<evidence type="ECO:0000256" key="1">
    <source>
        <dbReference type="SAM" id="MobiDB-lite"/>
    </source>
</evidence>
<dbReference type="AlphaFoldDB" id="A0ABD0NKE9"/>
<name>A0ABD0NKE9_CIRMR</name>
<reference evidence="2 3" key="1">
    <citation type="submission" date="2024-05" db="EMBL/GenBank/DDBJ databases">
        <title>Genome sequencing and assembly of Indian major carp, Cirrhinus mrigala (Hamilton, 1822).</title>
        <authorList>
            <person name="Mohindra V."/>
            <person name="Chowdhury L.M."/>
            <person name="Lal K."/>
            <person name="Jena J.K."/>
        </authorList>
    </citation>
    <scope>NUCLEOTIDE SEQUENCE [LARGE SCALE GENOMIC DNA]</scope>
    <source>
        <strain evidence="2">CM1030</strain>
        <tissue evidence="2">Blood</tissue>
    </source>
</reference>
<feature type="non-terminal residue" evidence="2">
    <location>
        <position position="198"/>
    </location>
</feature>